<name>A0A0C5W5H3_9FLAO</name>
<dbReference type="AlphaFoldDB" id="A0A0C5W5H3"/>
<dbReference type="HOGENOM" id="CLU_2060524_0_0_10"/>
<proteinExistence type="predicted"/>
<keyword evidence="3" id="KW-1185">Reference proteome</keyword>
<dbReference type="KEGG" id="sze:AW14_00820"/>
<protein>
    <submittedName>
        <fullName evidence="2">Membrane protein</fullName>
    </submittedName>
</protein>
<sequence length="119" mass="13939">MKNLNKYSNTIPYLYFIIVSAYWFTLVNRTEGITAYPILLFGIPFLWQIIKPNKTLNFTFGITFVCLSSYLIFVYLLDINDVINFIFESKRLIVKGGLFVFGNLLMALWIIKNSLKRSF</sequence>
<keyword evidence="1" id="KW-0812">Transmembrane</keyword>
<feature type="transmembrane region" description="Helical" evidence="1">
    <location>
        <begin position="33"/>
        <end position="50"/>
    </location>
</feature>
<dbReference type="Proteomes" id="UP000032229">
    <property type="component" value="Chromosome"/>
</dbReference>
<evidence type="ECO:0000256" key="1">
    <source>
        <dbReference type="SAM" id="Phobius"/>
    </source>
</evidence>
<dbReference type="EMBL" id="CP007202">
    <property type="protein sequence ID" value="AJR02393.1"/>
    <property type="molecule type" value="Genomic_DNA"/>
</dbReference>
<dbReference type="PATRIC" id="fig|1454006.5.peg.148"/>
<gene>
    <name evidence="2" type="ORF">AW14_00820</name>
</gene>
<keyword evidence="1" id="KW-0472">Membrane</keyword>
<feature type="transmembrane region" description="Helical" evidence="1">
    <location>
        <begin position="57"/>
        <end position="77"/>
    </location>
</feature>
<evidence type="ECO:0000313" key="3">
    <source>
        <dbReference type="Proteomes" id="UP000032229"/>
    </source>
</evidence>
<organism evidence="2 3">
    <name type="scientific">Siansivirga zeaxanthinifaciens CC-SAMT-1</name>
    <dbReference type="NCBI Taxonomy" id="1454006"/>
    <lineage>
        <taxon>Bacteria</taxon>
        <taxon>Pseudomonadati</taxon>
        <taxon>Bacteroidota</taxon>
        <taxon>Flavobacteriia</taxon>
        <taxon>Flavobacteriales</taxon>
        <taxon>Flavobacteriaceae</taxon>
        <taxon>Siansivirga</taxon>
    </lineage>
</organism>
<dbReference type="STRING" id="1454006.AW14_00820"/>
<accession>A0A0C5W5H3</accession>
<keyword evidence="1" id="KW-1133">Transmembrane helix</keyword>
<reference evidence="2 3" key="1">
    <citation type="submission" date="2014-02" db="EMBL/GenBank/DDBJ databases">
        <authorList>
            <person name="Young C.-C."/>
            <person name="Hameed A."/>
            <person name="Huang H.-C."/>
            <person name="Shahina M."/>
        </authorList>
    </citation>
    <scope>NUCLEOTIDE SEQUENCE [LARGE SCALE GENOMIC DNA]</scope>
    <source>
        <strain evidence="2 3">CC-SAMT-1</strain>
    </source>
</reference>
<dbReference type="RefSeq" id="WP_044637075.1">
    <property type="nucleotide sequence ID" value="NZ_CP007202.1"/>
</dbReference>
<evidence type="ECO:0000313" key="2">
    <source>
        <dbReference type="EMBL" id="AJR02393.1"/>
    </source>
</evidence>
<feature type="transmembrane region" description="Helical" evidence="1">
    <location>
        <begin position="12"/>
        <end position="27"/>
    </location>
</feature>
<feature type="transmembrane region" description="Helical" evidence="1">
    <location>
        <begin position="92"/>
        <end position="111"/>
    </location>
</feature>
<dbReference type="OrthoDB" id="1134700at2"/>